<keyword evidence="1" id="KW-0430">Lectin</keyword>
<evidence type="ECO:0000313" key="5">
    <source>
        <dbReference type="Proteomes" id="UP000189705"/>
    </source>
</evidence>
<dbReference type="GeneID" id="102371927"/>
<dbReference type="PROSITE" id="PS00615">
    <property type="entry name" value="C_TYPE_LECTIN_1"/>
    <property type="match status" value="1"/>
</dbReference>
<dbReference type="RefSeq" id="XP_014379148.1">
    <property type="nucleotide sequence ID" value="XM_014523662.1"/>
</dbReference>
<dbReference type="PROSITE" id="PS50041">
    <property type="entry name" value="C_TYPE_LECTIN_2"/>
    <property type="match status" value="1"/>
</dbReference>
<keyword evidence="3" id="KW-0812">Transmembrane</keyword>
<keyword evidence="3" id="KW-0472">Membrane</keyword>
<evidence type="ECO:0000256" key="1">
    <source>
        <dbReference type="ARBA" id="ARBA00022734"/>
    </source>
</evidence>
<accession>A0A1U8DD14</accession>
<name>A0A1U8DD14_ALLSI</name>
<dbReference type="InterPro" id="IPR016186">
    <property type="entry name" value="C-type_lectin-like/link_sf"/>
</dbReference>
<dbReference type="Gene3D" id="3.10.100.10">
    <property type="entry name" value="Mannose-Binding Protein A, subunit A"/>
    <property type="match status" value="1"/>
</dbReference>
<feature type="transmembrane region" description="Helical" evidence="3">
    <location>
        <begin position="41"/>
        <end position="65"/>
    </location>
</feature>
<dbReference type="AlphaFoldDB" id="A0A1U8DD14"/>
<proteinExistence type="predicted"/>
<gene>
    <name evidence="6" type="primary">LOC102371927</name>
</gene>
<evidence type="ECO:0000313" key="6">
    <source>
        <dbReference type="RefSeq" id="XP_014379148.1"/>
    </source>
</evidence>
<dbReference type="PANTHER" id="PTHR22803">
    <property type="entry name" value="MANNOSE, PHOSPHOLIPASE, LECTIN RECEPTOR RELATED"/>
    <property type="match status" value="1"/>
</dbReference>
<dbReference type="SMART" id="SM00034">
    <property type="entry name" value="CLECT"/>
    <property type="match status" value="1"/>
</dbReference>
<feature type="domain" description="C-type lectin" evidence="4">
    <location>
        <begin position="142"/>
        <end position="260"/>
    </location>
</feature>
<evidence type="ECO:0000256" key="3">
    <source>
        <dbReference type="SAM" id="Phobius"/>
    </source>
</evidence>
<dbReference type="InterPro" id="IPR016187">
    <property type="entry name" value="CTDL_fold"/>
</dbReference>
<sequence length="268" mass="30718">MGSLKMRAEDDIYENMFKPAILQTSLRKGNPPESSPKRARILHAVLVALSLLLLAALVFVTVTYLQERREKRRVAEAVQGIRDFWKENGTLNTLVLEQTGQQLVGEVQLLRGLWEEVVAPCAVMRDQHRDILTRLSQGWRFRSGNLYYFSQENNTWREAEGFCTAQHAHLSSVLSQEEQEYLVKETRGIHYWIGLADLGVTGTWRWTDGSVYTNGFWSTGQPDNWHQNIGGAEECVHLKSKSLHSWNDGNCTRRYRWVCKKALGQAVP</sequence>
<keyword evidence="3" id="KW-1133">Transmembrane helix</keyword>
<dbReference type="OrthoDB" id="2142683at2759"/>
<protein>
    <submittedName>
        <fullName evidence="6">C-type lectin domain family 4 member F-like</fullName>
    </submittedName>
</protein>
<keyword evidence="5" id="KW-1185">Reference proteome</keyword>
<dbReference type="InterPro" id="IPR001304">
    <property type="entry name" value="C-type_lectin-like"/>
</dbReference>
<dbReference type="CDD" id="cd03590">
    <property type="entry name" value="CLECT_DC-SIGN_like"/>
    <property type="match status" value="1"/>
</dbReference>
<dbReference type="Proteomes" id="UP000189705">
    <property type="component" value="Unplaced"/>
</dbReference>
<dbReference type="InterPro" id="IPR050111">
    <property type="entry name" value="C-type_lectin/snaclec_domain"/>
</dbReference>
<dbReference type="InterPro" id="IPR033989">
    <property type="entry name" value="CD209-like_CTLD"/>
</dbReference>
<dbReference type="SUPFAM" id="SSF56436">
    <property type="entry name" value="C-type lectin-like"/>
    <property type="match status" value="1"/>
</dbReference>
<evidence type="ECO:0000259" key="4">
    <source>
        <dbReference type="PROSITE" id="PS50041"/>
    </source>
</evidence>
<dbReference type="eggNOG" id="KOG4297">
    <property type="taxonomic scope" value="Eukaryota"/>
</dbReference>
<dbReference type="KEGG" id="asn:102371927"/>
<organism evidence="5 6">
    <name type="scientific">Alligator sinensis</name>
    <name type="common">Chinese alligator</name>
    <dbReference type="NCBI Taxonomy" id="38654"/>
    <lineage>
        <taxon>Eukaryota</taxon>
        <taxon>Metazoa</taxon>
        <taxon>Chordata</taxon>
        <taxon>Craniata</taxon>
        <taxon>Vertebrata</taxon>
        <taxon>Euteleostomi</taxon>
        <taxon>Archelosauria</taxon>
        <taxon>Archosauria</taxon>
        <taxon>Crocodylia</taxon>
        <taxon>Alligatoridae</taxon>
        <taxon>Alligatorinae</taxon>
        <taxon>Alligator</taxon>
    </lineage>
</organism>
<dbReference type="Pfam" id="PF00059">
    <property type="entry name" value="Lectin_C"/>
    <property type="match status" value="1"/>
</dbReference>
<dbReference type="InParanoid" id="A0A1U8DD14"/>
<keyword evidence="2" id="KW-1015">Disulfide bond</keyword>
<evidence type="ECO:0000256" key="2">
    <source>
        <dbReference type="ARBA" id="ARBA00023157"/>
    </source>
</evidence>
<dbReference type="InterPro" id="IPR018378">
    <property type="entry name" value="C-type_lectin_CS"/>
</dbReference>
<dbReference type="GO" id="GO:0030246">
    <property type="term" value="F:carbohydrate binding"/>
    <property type="evidence" value="ECO:0007669"/>
    <property type="project" value="UniProtKB-KW"/>
</dbReference>
<reference evidence="6" key="1">
    <citation type="submission" date="2025-08" db="UniProtKB">
        <authorList>
            <consortium name="RefSeq"/>
        </authorList>
    </citation>
    <scope>IDENTIFICATION</scope>
</reference>